<dbReference type="InterPro" id="IPR042183">
    <property type="entry name" value="MmgE/PrpD_sf_1"/>
</dbReference>
<dbReference type="InterPro" id="IPR005656">
    <property type="entry name" value="MmgE_PrpD"/>
</dbReference>
<dbReference type="Proteomes" id="UP000813672">
    <property type="component" value="Unassembled WGS sequence"/>
</dbReference>
<name>A0A9Q3ZSF4_9RHOB</name>
<gene>
    <name evidence="4" type="ORF">KBY27_20510</name>
</gene>
<evidence type="ECO:0000256" key="1">
    <source>
        <dbReference type="ARBA" id="ARBA00006174"/>
    </source>
</evidence>
<feature type="domain" description="MmgE/PrpD N-terminal" evidence="2">
    <location>
        <begin position="17"/>
        <end position="248"/>
    </location>
</feature>
<evidence type="ECO:0000313" key="5">
    <source>
        <dbReference type="Proteomes" id="UP000813672"/>
    </source>
</evidence>
<dbReference type="AlphaFoldDB" id="A0A9Q3ZSF4"/>
<accession>A0A9Q3ZSF4</accession>
<comment type="similarity">
    <text evidence="1">Belongs to the PrpD family.</text>
</comment>
<dbReference type="InterPro" id="IPR045336">
    <property type="entry name" value="MmgE_PrpD_N"/>
</dbReference>
<dbReference type="PANTHER" id="PTHR16943:SF8">
    <property type="entry name" value="2-METHYLCITRATE DEHYDRATASE"/>
    <property type="match status" value="1"/>
</dbReference>
<dbReference type="Gene3D" id="1.10.4100.10">
    <property type="entry name" value="2-methylcitrate dehydratase PrpD"/>
    <property type="match status" value="1"/>
</dbReference>
<dbReference type="Pfam" id="PF19305">
    <property type="entry name" value="MmgE_PrpD_C"/>
    <property type="match status" value="1"/>
</dbReference>
<dbReference type="InterPro" id="IPR045337">
    <property type="entry name" value="MmgE_PrpD_C"/>
</dbReference>
<comment type="caution">
    <text evidence="4">The sequence shown here is derived from an EMBL/GenBank/DDBJ whole genome shotgun (WGS) entry which is preliminary data.</text>
</comment>
<reference evidence="4" key="1">
    <citation type="journal article" date="2021" name="Environ. Microbiol.">
        <title>Cryptic niche differentiation of novel sediment ecotypes of Rugeria pomeroyi correlates with nitrate respiration.</title>
        <authorList>
            <person name="Lin X."/>
            <person name="McNichol J."/>
            <person name="Chu X."/>
            <person name="Qian Y."/>
            <person name="Luo H."/>
        </authorList>
    </citation>
    <scope>NUCLEOTIDE SEQUENCE</scope>
    <source>
        <strain evidence="4">SZCCDBB064</strain>
    </source>
</reference>
<dbReference type="InterPro" id="IPR042188">
    <property type="entry name" value="MmgE/PrpD_sf_2"/>
</dbReference>
<dbReference type="PANTHER" id="PTHR16943">
    <property type="entry name" value="2-METHYLCITRATE DEHYDRATASE-RELATED"/>
    <property type="match status" value="1"/>
</dbReference>
<evidence type="ECO:0000259" key="3">
    <source>
        <dbReference type="Pfam" id="PF19305"/>
    </source>
</evidence>
<feature type="domain" description="MmgE/PrpD C-terminal" evidence="3">
    <location>
        <begin position="273"/>
        <end position="438"/>
    </location>
</feature>
<dbReference type="InterPro" id="IPR036148">
    <property type="entry name" value="MmgE/PrpD_sf"/>
</dbReference>
<dbReference type="RefSeq" id="WP_234221812.1">
    <property type="nucleotide sequence ID" value="NZ_JAGQAF010000017.1"/>
</dbReference>
<dbReference type="EMBL" id="JAGQAF010000017">
    <property type="protein sequence ID" value="MCE8539852.1"/>
    <property type="molecule type" value="Genomic_DNA"/>
</dbReference>
<sequence>MNTHLTEHQGSQSNTLERIAAFTLDSRAEDFPIPVREAAALMMLDTLGVIAAASPLDAGVIARDAATLLYGTTDPDHRARMMFDGRPVSLAGAAYAAATQTDNLDAHDGYNPTKGHIGVVVIPTLVALAQHLPNLSGQEALAAVTIGYEVAGRAGITLHATVSDYHTSGAWNCLGVAAMAARLRGQDRETLRQALGIAEYHGPRSQMMREIATPTMLHDGSGWGAMVGLSAAILAERGFTGAPAITVEADDAAQHWTDLGQFWQMRHQYVKPYPICRWAHAAIDGVRKLMLDHGLSHSDIVRVHVNSFHQAACLYQGLPPTTAIAQYALPFPVAIQIAYGRIGVEHVSGSGLADPLVRDIMQRITVSEDPRHSSRFPAGRWADVAITTTDGRVLESGDINARGGPEMPLSRAELIDKFMEYAAPGLGDARASAVCDATLGLIEPDSRFADVLTHLLAPVG</sequence>
<dbReference type="GO" id="GO:0016829">
    <property type="term" value="F:lyase activity"/>
    <property type="evidence" value="ECO:0007669"/>
    <property type="project" value="InterPro"/>
</dbReference>
<protein>
    <submittedName>
        <fullName evidence="4">MmgE/PrpD family protein</fullName>
    </submittedName>
</protein>
<proteinExistence type="inferred from homology"/>
<organism evidence="4 5">
    <name type="scientific">Ruegeria pomeroyi</name>
    <dbReference type="NCBI Taxonomy" id="89184"/>
    <lineage>
        <taxon>Bacteria</taxon>
        <taxon>Pseudomonadati</taxon>
        <taxon>Pseudomonadota</taxon>
        <taxon>Alphaproteobacteria</taxon>
        <taxon>Rhodobacterales</taxon>
        <taxon>Roseobacteraceae</taxon>
        <taxon>Ruegeria</taxon>
    </lineage>
</organism>
<dbReference type="Pfam" id="PF03972">
    <property type="entry name" value="MmgE_PrpD_N"/>
    <property type="match status" value="1"/>
</dbReference>
<evidence type="ECO:0000313" key="4">
    <source>
        <dbReference type="EMBL" id="MCE8539852.1"/>
    </source>
</evidence>
<evidence type="ECO:0000259" key="2">
    <source>
        <dbReference type="Pfam" id="PF03972"/>
    </source>
</evidence>
<dbReference type="Gene3D" id="3.30.1330.120">
    <property type="entry name" value="2-methylcitrate dehydratase PrpD"/>
    <property type="match status" value="1"/>
</dbReference>
<dbReference type="SUPFAM" id="SSF103378">
    <property type="entry name" value="2-methylcitrate dehydratase PrpD"/>
    <property type="match status" value="1"/>
</dbReference>